<sequence>MLKQISAALLLSSALAVASTGHATVANGDFEQWTNSTPDDWTTIDSGISLAASSSVVYSGNQSAAITVNTGTQSSTDLRQTVSVTSGTHYDFSAWIYHTEGHVQARLYVADYQGYSDNSLTDQWQQLSYSYTATSTGSIEVGLRFYDQSGFDGSELVYVDDFEPTTDSATNTGTDSGNTDNSGSCVTTDVNITTDNYGSETSWNILNASGTEVASGGNYDSNSSNTATFCLDTGNYTFTILDSYGDGICCSYGNGSFAVVVAGTEVVSGDQFTSSQSNSFIVADSSDGSSGGTDTGGGSSGGTGATDSGASCTTATLSLTTDNYGAETSWAISNSSGTDIANGNGYSSNTSYSEDICLEDDDYTFTISDSYGDGMCCSFGNGSYDLVLDGTSVASGSEFASSESTSFTLGSATDTGAGTDTGTGTGSTDLIGYYASANGLSGYVLKTELHNIISAGHSAQGYSALWTFYSNYERDNYYEADGSLLDIYSENPNGSDPYTYTSSSDQCGSYSGEGSCYNREHTFPRSWFGGAIEPMNSDVHHIYASDGYVNGKRSSYPYGEVATASYTSSNGSKLGSAESGLGYSGTVFEPIDEFKGDLARTYFYIATRYEDVISGWETQSSYGDAVLNGSSDQVFEIWYLNLMKSWHNTDPVSQKELDRNDAAYSHQGNRNPFIDHPELVAEIWGN</sequence>
<evidence type="ECO:0000256" key="2">
    <source>
        <dbReference type="ARBA" id="ARBA00022722"/>
    </source>
</evidence>
<keyword evidence="7" id="KW-0255">Endonuclease</keyword>
<dbReference type="Gene3D" id="2.60.120.260">
    <property type="entry name" value="Galactose-binding domain-like"/>
    <property type="match status" value="1"/>
</dbReference>
<organism evidence="7 8">
    <name type="scientific">Oceanobacter antarcticus</name>
    <dbReference type="NCBI Taxonomy" id="3133425"/>
    <lineage>
        <taxon>Bacteria</taxon>
        <taxon>Pseudomonadati</taxon>
        <taxon>Pseudomonadota</taxon>
        <taxon>Gammaproteobacteria</taxon>
        <taxon>Oceanospirillales</taxon>
        <taxon>Oceanospirillaceae</taxon>
        <taxon>Oceanobacter</taxon>
    </lineage>
</organism>
<accession>A0ABW8NK76</accession>
<dbReference type="SUPFAM" id="SSF54060">
    <property type="entry name" value="His-Me finger endonucleases"/>
    <property type="match status" value="1"/>
</dbReference>
<dbReference type="Pfam" id="PF04231">
    <property type="entry name" value="Endonuclease_1"/>
    <property type="match status" value="1"/>
</dbReference>
<name>A0ABW8NK76_9GAMM</name>
<dbReference type="Pfam" id="PF02018">
    <property type="entry name" value="CBM_4_9"/>
    <property type="match status" value="1"/>
</dbReference>
<keyword evidence="8" id="KW-1185">Reference proteome</keyword>
<comment type="similarity">
    <text evidence="1">Belongs to the EndA/NucM nuclease family.</text>
</comment>
<evidence type="ECO:0000256" key="1">
    <source>
        <dbReference type="ARBA" id="ARBA00006429"/>
    </source>
</evidence>
<dbReference type="SUPFAM" id="SSF49785">
    <property type="entry name" value="Galactose-binding domain-like"/>
    <property type="match status" value="1"/>
</dbReference>
<feature type="compositionally biased region" description="Gly residues" evidence="4">
    <location>
        <begin position="289"/>
        <end position="304"/>
    </location>
</feature>
<feature type="region of interest" description="Disordered" evidence="4">
    <location>
        <begin position="283"/>
        <end position="309"/>
    </location>
</feature>
<evidence type="ECO:0000256" key="3">
    <source>
        <dbReference type="ARBA" id="ARBA00022801"/>
    </source>
</evidence>
<dbReference type="RefSeq" id="WP_416206419.1">
    <property type="nucleotide sequence ID" value="NZ_JBBKTX010000016.1"/>
</dbReference>
<proteinExistence type="inferred from homology"/>
<evidence type="ECO:0000313" key="7">
    <source>
        <dbReference type="EMBL" id="MFK4753372.1"/>
    </source>
</evidence>
<evidence type="ECO:0000256" key="4">
    <source>
        <dbReference type="SAM" id="MobiDB-lite"/>
    </source>
</evidence>
<keyword evidence="3" id="KW-0378">Hydrolase</keyword>
<dbReference type="InterPro" id="IPR008979">
    <property type="entry name" value="Galactose-bd-like_sf"/>
</dbReference>
<dbReference type="InterPro" id="IPR003305">
    <property type="entry name" value="CenC_carb-bd"/>
</dbReference>
<comment type="caution">
    <text evidence="7">The sequence shown here is derived from an EMBL/GenBank/DDBJ whole genome shotgun (WGS) entry which is preliminary data.</text>
</comment>
<evidence type="ECO:0000256" key="5">
    <source>
        <dbReference type="SAM" id="SignalP"/>
    </source>
</evidence>
<evidence type="ECO:0000259" key="6">
    <source>
        <dbReference type="Pfam" id="PF02018"/>
    </source>
</evidence>
<keyword evidence="5" id="KW-0732">Signal</keyword>
<reference evidence="7 8" key="1">
    <citation type="submission" date="2024-03" db="EMBL/GenBank/DDBJ databases">
        <title>High-quality draft genome sequence of Oceanobacter sp. wDCs-4.</title>
        <authorList>
            <person name="Dong C."/>
        </authorList>
    </citation>
    <scope>NUCLEOTIDE SEQUENCE [LARGE SCALE GENOMIC DNA]</scope>
    <source>
        <strain evidence="8">wDCs-4</strain>
    </source>
</reference>
<feature type="domain" description="CBM-cenC" evidence="6">
    <location>
        <begin position="24"/>
        <end position="137"/>
    </location>
</feature>
<dbReference type="InterPro" id="IPR044925">
    <property type="entry name" value="His-Me_finger_sf"/>
</dbReference>
<feature type="chain" id="PRO_5045145195" evidence="5">
    <location>
        <begin position="19"/>
        <end position="686"/>
    </location>
</feature>
<gene>
    <name evidence="7" type="ORF">WG929_13230</name>
</gene>
<dbReference type="GO" id="GO:0004519">
    <property type="term" value="F:endonuclease activity"/>
    <property type="evidence" value="ECO:0007669"/>
    <property type="project" value="UniProtKB-KW"/>
</dbReference>
<dbReference type="PANTHER" id="PTHR33607">
    <property type="entry name" value="ENDONUCLEASE-1"/>
    <property type="match status" value="1"/>
</dbReference>
<dbReference type="EMBL" id="JBBKTX010000016">
    <property type="protein sequence ID" value="MFK4753372.1"/>
    <property type="molecule type" value="Genomic_DNA"/>
</dbReference>
<protein>
    <submittedName>
        <fullName evidence="7">Endonuclease</fullName>
    </submittedName>
</protein>
<evidence type="ECO:0000313" key="8">
    <source>
        <dbReference type="Proteomes" id="UP001620597"/>
    </source>
</evidence>
<feature type="signal peptide" evidence="5">
    <location>
        <begin position="1"/>
        <end position="18"/>
    </location>
</feature>
<dbReference type="Proteomes" id="UP001620597">
    <property type="component" value="Unassembled WGS sequence"/>
</dbReference>
<dbReference type="PANTHER" id="PTHR33607:SF2">
    <property type="entry name" value="ENDONUCLEASE-1"/>
    <property type="match status" value="1"/>
</dbReference>
<dbReference type="InterPro" id="IPR007346">
    <property type="entry name" value="Endonuclease-I"/>
</dbReference>
<keyword evidence="2" id="KW-0540">Nuclease</keyword>